<dbReference type="GO" id="GO:0005525">
    <property type="term" value="F:GTP binding"/>
    <property type="evidence" value="ECO:0007669"/>
    <property type="project" value="UniProtKB-KW"/>
</dbReference>
<evidence type="ECO:0000313" key="9">
    <source>
        <dbReference type="EMBL" id="MUN28220.1"/>
    </source>
</evidence>
<dbReference type="GO" id="GO:0046872">
    <property type="term" value="F:metal ion binding"/>
    <property type="evidence" value="ECO:0007669"/>
    <property type="project" value="UniProtKB-KW"/>
</dbReference>
<evidence type="ECO:0000259" key="8">
    <source>
        <dbReference type="Pfam" id="PF12804"/>
    </source>
</evidence>
<dbReference type="OrthoDB" id="28434at2157"/>
<keyword evidence="7" id="KW-0501">Molybdenum cofactor biosynthesis</keyword>
<gene>
    <name evidence="9" type="ORF">GC250_01760</name>
</gene>
<dbReference type="InterPro" id="IPR013482">
    <property type="entry name" value="Molybde_CF_guanTrfase"/>
</dbReference>
<accession>A0A6A9QJ27</accession>
<dbReference type="InterPro" id="IPR025877">
    <property type="entry name" value="MobA-like_NTP_Trfase"/>
</dbReference>
<organism evidence="9 10">
    <name type="scientific">Sulfuracidifex metallicus DSM 6482 = JCM 9184</name>
    <dbReference type="NCBI Taxonomy" id="523847"/>
    <lineage>
        <taxon>Archaea</taxon>
        <taxon>Thermoproteota</taxon>
        <taxon>Thermoprotei</taxon>
        <taxon>Sulfolobales</taxon>
        <taxon>Sulfolobaceae</taxon>
        <taxon>Sulfuracidifex</taxon>
    </lineage>
</organism>
<evidence type="ECO:0000256" key="4">
    <source>
        <dbReference type="ARBA" id="ARBA00022741"/>
    </source>
</evidence>
<keyword evidence="4" id="KW-0547">Nucleotide-binding</keyword>
<evidence type="ECO:0000256" key="2">
    <source>
        <dbReference type="ARBA" id="ARBA00022679"/>
    </source>
</evidence>
<dbReference type="SUPFAM" id="SSF53448">
    <property type="entry name" value="Nucleotide-diphospho-sugar transferases"/>
    <property type="match status" value="1"/>
</dbReference>
<evidence type="ECO:0000256" key="7">
    <source>
        <dbReference type="ARBA" id="ARBA00023150"/>
    </source>
</evidence>
<name>A0A6A9QJ27_SULME</name>
<comment type="caution">
    <text evidence="9">The sequence shown here is derived from an EMBL/GenBank/DDBJ whole genome shotgun (WGS) entry which is preliminary data.</text>
</comment>
<dbReference type="GO" id="GO:0016779">
    <property type="term" value="F:nucleotidyltransferase activity"/>
    <property type="evidence" value="ECO:0007669"/>
    <property type="project" value="UniProtKB-ARBA"/>
</dbReference>
<sequence length="195" mass="22578">MSFDVVILAGGKSSRFGCDKCEFKINGATMLDRLNFEFGEPLIVSRHQRGYKREVVEEGRYEGPLKGIKTALNYMKGDKVFLTGCDYPFLTSRLVEHFCDKNFKVVSYYDGRFQPLLSCYSLDYLKQVIGNARKLTDLILMSNEIYLVGYYEVKMLDPYMLSVEDMDSLVSQRRKEEFKVSQILLKESSEILMRS</sequence>
<dbReference type="CDD" id="cd02503">
    <property type="entry name" value="MobA"/>
    <property type="match status" value="1"/>
</dbReference>
<keyword evidence="5" id="KW-0460">Magnesium</keyword>
<evidence type="ECO:0000256" key="6">
    <source>
        <dbReference type="ARBA" id="ARBA00023134"/>
    </source>
</evidence>
<dbReference type="Proteomes" id="UP000470772">
    <property type="component" value="Unassembled WGS sequence"/>
</dbReference>
<keyword evidence="10" id="KW-1185">Reference proteome</keyword>
<dbReference type="EMBL" id="WGGD01000005">
    <property type="protein sequence ID" value="MUN28220.1"/>
    <property type="molecule type" value="Genomic_DNA"/>
</dbReference>
<evidence type="ECO:0000256" key="3">
    <source>
        <dbReference type="ARBA" id="ARBA00022723"/>
    </source>
</evidence>
<dbReference type="RefSeq" id="WP_083476934.1">
    <property type="nucleotide sequence ID" value="NZ_BBBY01000006.1"/>
</dbReference>
<evidence type="ECO:0000313" key="10">
    <source>
        <dbReference type="Proteomes" id="UP000470772"/>
    </source>
</evidence>
<dbReference type="Pfam" id="PF12804">
    <property type="entry name" value="NTP_transf_3"/>
    <property type="match status" value="1"/>
</dbReference>
<feature type="domain" description="MobA-like NTP transferase" evidence="8">
    <location>
        <begin position="5"/>
        <end position="128"/>
    </location>
</feature>
<proteinExistence type="predicted"/>
<dbReference type="GO" id="GO:0006777">
    <property type="term" value="P:Mo-molybdopterin cofactor biosynthetic process"/>
    <property type="evidence" value="ECO:0007669"/>
    <property type="project" value="UniProtKB-KW"/>
</dbReference>
<keyword evidence="1" id="KW-0963">Cytoplasm</keyword>
<evidence type="ECO:0000256" key="1">
    <source>
        <dbReference type="ARBA" id="ARBA00022490"/>
    </source>
</evidence>
<dbReference type="PANTHER" id="PTHR19136">
    <property type="entry name" value="MOLYBDENUM COFACTOR GUANYLYLTRANSFERASE"/>
    <property type="match status" value="1"/>
</dbReference>
<dbReference type="AlphaFoldDB" id="A0A6A9QJ27"/>
<dbReference type="InterPro" id="IPR029044">
    <property type="entry name" value="Nucleotide-diphossugar_trans"/>
</dbReference>
<dbReference type="Gene3D" id="3.90.550.10">
    <property type="entry name" value="Spore Coat Polysaccharide Biosynthesis Protein SpsA, Chain A"/>
    <property type="match status" value="1"/>
</dbReference>
<keyword evidence="3" id="KW-0479">Metal-binding</keyword>
<reference evidence="9 10" key="1">
    <citation type="submission" date="2019-10" db="EMBL/GenBank/DDBJ databases">
        <title>Sequencing and Assembly of Multiple Reported Metal-Biooxidizing Members of the Extremely Thermoacidophilic Archaeal Family Sulfolobaceae.</title>
        <authorList>
            <person name="Counts J.A."/>
            <person name="Kelly R.M."/>
        </authorList>
    </citation>
    <scope>NUCLEOTIDE SEQUENCE [LARGE SCALE GENOMIC DNA]</scope>
    <source>
        <strain evidence="9 10">DSM 6482</strain>
    </source>
</reference>
<keyword evidence="6" id="KW-0342">GTP-binding</keyword>
<protein>
    <submittedName>
        <fullName evidence="9">NTP transferase domain-containing protein</fullName>
    </submittedName>
</protein>
<evidence type="ECO:0000256" key="5">
    <source>
        <dbReference type="ARBA" id="ARBA00022842"/>
    </source>
</evidence>
<dbReference type="PANTHER" id="PTHR19136:SF81">
    <property type="entry name" value="MOLYBDENUM COFACTOR GUANYLYLTRANSFERASE"/>
    <property type="match status" value="1"/>
</dbReference>
<keyword evidence="2 9" id="KW-0808">Transferase</keyword>